<dbReference type="CTD" id="78773618"/>
<organism evidence="1 2">
    <name type="scientific">Caenorhabditis remanei</name>
    <name type="common">Caenorhabditis vulgaris</name>
    <dbReference type="NCBI Taxonomy" id="31234"/>
    <lineage>
        <taxon>Eukaryota</taxon>
        <taxon>Metazoa</taxon>
        <taxon>Ecdysozoa</taxon>
        <taxon>Nematoda</taxon>
        <taxon>Chromadorea</taxon>
        <taxon>Rhabditida</taxon>
        <taxon>Rhabditina</taxon>
        <taxon>Rhabditomorpha</taxon>
        <taxon>Rhabditoidea</taxon>
        <taxon>Rhabditidae</taxon>
        <taxon>Peloderinae</taxon>
        <taxon>Caenorhabditis</taxon>
    </lineage>
</organism>
<dbReference type="Proteomes" id="UP000483820">
    <property type="component" value="Chromosome I"/>
</dbReference>
<dbReference type="KEGG" id="crq:GCK72_003402"/>
<name>A0A6A5HV98_CAERE</name>
<comment type="caution">
    <text evidence="1">The sequence shown here is derived from an EMBL/GenBank/DDBJ whole genome shotgun (WGS) entry which is preliminary data.</text>
</comment>
<proteinExistence type="predicted"/>
<dbReference type="RefSeq" id="XP_053592681.1">
    <property type="nucleotide sequence ID" value="XM_053724036.1"/>
</dbReference>
<gene>
    <name evidence="1" type="ORF">GCK72_003402</name>
</gene>
<dbReference type="EMBL" id="WUAV01000001">
    <property type="protein sequence ID" value="KAF1771575.1"/>
    <property type="molecule type" value="Genomic_DNA"/>
</dbReference>
<evidence type="ECO:0000313" key="1">
    <source>
        <dbReference type="EMBL" id="KAF1771575.1"/>
    </source>
</evidence>
<dbReference type="GeneID" id="78773618"/>
<dbReference type="AlphaFoldDB" id="A0A6A5HV98"/>
<accession>A0A6A5HV98</accession>
<evidence type="ECO:0000313" key="2">
    <source>
        <dbReference type="Proteomes" id="UP000483820"/>
    </source>
</evidence>
<protein>
    <submittedName>
        <fullName evidence="1">Uncharacterized protein</fullName>
    </submittedName>
</protein>
<sequence length="76" mass="8690">MKLVDIKKLDSSTKTPVYLYNNISYNQADKVPVELPIRTYVVRDCDQIVASVHIEEKKMVLGVWNMTESNSSISSR</sequence>
<reference evidence="1 2" key="1">
    <citation type="submission" date="2019-12" db="EMBL/GenBank/DDBJ databases">
        <title>Chromosome-level assembly of the Caenorhabditis remanei genome.</title>
        <authorList>
            <person name="Teterina A.A."/>
            <person name="Willis J.H."/>
            <person name="Phillips P.C."/>
        </authorList>
    </citation>
    <scope>NUCLEOTIDE SEQUENCE [LARGE SCALE GENOMIC DNA]</scope>
    <source>
        <strain evidence="1 2">PX506</strain>
        <tissue evidence="1">Whole organism</tissue>
    </source>
</reference>